<reference evidence="1 2" key="1">
    <citation type="submission" date="2019-01" db="EMBL/GenBank/DDBJ databases">
        <authorList>
            <person name="Alioto T."/>
            <person name="Alioto T."/>
        </authorList>
    </citation>
    <scope>NUCLEOTIDE SEQUENCE [LARGE SCALE GENOMIC DNA]</scope>
</reference>
<protein>
    <submittedName>
        <fullName evidence="1">40s ribosomal protein sa-like</fullName>
    </submittedName>
</protein>
<name>A0A485PIH3_LYNPA</name>
<keyword evidence="1" id="KW-0687">Ribonucleoprotein</keyword>
<organism evidence="1 2">
    <name type="scientific">Lynx pardinus</name>
    <name type="common">Iberian lynx</name>
    <name type="synonym">Felis pardina</name>
    <dbReference type="NCBI Taxonomy" id="191816"/>
    <lineage>
        <taxon>Eukaryota</taxon>
        <taxon>Metazoa</taxon>
        <taxon>Chordata</taxon>
        <taxon>Craniata</taxon>
        <taxon>Vertebrata</taxon>
        <taxon>Euteleostomi</taxon>
        <taxon>Mammalia</taxon>
        <taxon>Eutheria</taxon>
        <taxon>Laurasiatheria</taxon>
        <taxon>Carnivora</taxon>
        <taxon>Feliformia</taxon>
        <taxon>Felidae</taxon>
        <taxon>Felinae</taxon>
        <taxon>Lynx</taxon>
    </lineage>
</organism>
<evidence type="ECO:0000313" key="2">
    <source>
        <dbReference type="Proteomes" id="UP000386466"/>
    </source>
</evidence>
<dbReference type="EMBL" id="CAAGRJ010034902">
    <property type="protein sequence ID" value="VFV44043.1"/>
    <property type="molecule type" value="Genomic_DNA"/>
</dbReference>
<evidence type="ECO:0000313" key="1">
    <source>
        <dbReference type="EMBL" id="VFV44043.1"/>
    </source>
</evidence>
<keyword evidence="2" id="KW-1185">Reference proteome</keyword>
<gene>
    <name evidence="1" type="ORF">LYPA_23C008833</name>
</gene>
<keyword evidence="1" id="KW-0689">Ribosomal protein</keyword>
<proteinExistence type="predicted"/>
<dbReference type="Proteomes" id="UP000386466">
    <property type="component" value="Unassembled WGS sequence"/>
</dbReference>
<feature type="non-terminal residue" evidence="1">
    <location>
        <position position="66"/>
    </location>
</feature>
<accession>A0A485PIH3</accession>
<sequence>MCGPGSRERLREVSRDLYLQRNPEEPDEEEQVVAGEGVSKGEFQAECTTPAAAIAMTQREVAVGSE</sequence>
<dbReference type="AlphaFoldDB" id="A0A485PIH3"/>
<dbReference type="GO" id="GO:0005840">
    <property type="term" value="C:ribosome"/>
    <property type="evidence" value="ECO:0007669"/>
    <property type="project" value="UniProtKB-KW"/>
</dbReference>